<dbReference type="InterPro" id="IPR041757">
    <property type="entry name" value="CysN_GTP-bd"/>
</dbReference>
<dbReference type="PANTHER" id="PTHR23115">
    <property type="entry name" value="TRANSLATION FACTOR"/>
    <property type="match status" value="1"/>
</dbReference>
<reference evidence="8 9" key="1">
    <citation type="submission" date="2019-05" db="EMBL/GenBank/DDBJ databases">
        <title>Kocuria coralli sp. nov., a novel actinobacterium isolated from coral reef seawater.</title>
        <authorList>
            <person name="Li J."/>
        </authorList>
    </citation>
    <scope>NUCLEOTIDE SEQUENCE [LARGE SCALE GENOMIC DNA]</scope>
    <source>
        <strain evidence="8 9">SCSIO 13007</strain>
    </source>
</reference>
<dbReference type="GO" id="GO:0006790">
    <property type="term" value="P:sulfur compound metabolic process"/>
    <property type="evidence" value="ECO:0007669"/>
    <property type="project" value="InterPro"/>
</dbReference>
<accession>A0A5J5KWV7</accession>
<evidence type="ECO:0000259" key="7">
    <source>
        <dbReference type="PROSITE" id="PS51722"/>
    </source>
</evidence>
<dbReference type="PROSITE" id="PS51722">
    <property type="entry name" value="G_TR_2"/>
    <property type="match status" value="1"/>
</dbReference>
<dbReference type="RefSeq" id="WP_158034068.1">
    <property type="nucleotide sequence ID" value="NZ_ML708619.1"/>
</dbReference>
<keyword evidence="3 8" id="KW-0548">Nucleotidyltransferase</keyword>
<organism evidence="8 9">
    <name type="scientific">Kocuria coralli</name>
    <dbReference type="NCBI Taxonomy" id="1461025"/>
    <lineage>
        <taxon>Bacteria</taxon>
        <taxon>Bacillati</taxon>
        <taxon>Actinomycetota</taxon>
        <taxon>Actinomycetes</taxon>
        <taxon>Micrococcales</taxon>
        <taxon>Micrococcaceae</taxon>
        <taxon>Kocuria</taxon>
    </lineage>
</organism>
<dbReference type="InterPro" id="IPR027417">
    <property type="entry name" value="P-loop_NTPase"/>
</dbReference>
<dbReference type="PROSITE" id="PS00301">
    <property type="entry name" value="G_TR_1"/>
    <property type="match status" value="1"/>
</dbReference>
<evidence type="ECO:0000256" key="1">
    <source>
        <dbReference type="ARBA" id="ARBA00012391"/>
    </source>
</evidence>
<evidence type="ECO:0000256" key="6">
    <source>
        <dbReference type="ARBA" id="ARBA00023134"/>
    </source>
</evidence>
<dbReference type="CDD" id="cd04095">
    <property type="entry name" value="CysN_NoDQ_III"/>
    <property type="match status" value="1"/>
</dbReference>
<dbReference type="FunFam" id="3.40.50.300:FF:000119">
    <property type="entry name" value="Sulfate adenylyltransferase subunit 1"/>
    <property type="match status" value="1"/>
</dbReference>
<dbReference type="EMBL" id="SZWF01000013">
    <property type="protein sequence ID" value="KAA9393888.1"/>
    <property type="molecule type" value="Genomic_DNA"/>
</dbReference>
<evidence type="ECO:0000256" key="5">
    <source>
        <dbReference type="ARBA" id="ARBA00022840"/>
    </source>
</evidence>
<feature type="domain" description="Tr-type G" evidence="7">
    <location>
        <begin position="28"/>
        <end position="248"/>
    </location>
</feature>
<dbReference type="InterPro" id="IPR031157">
    <property type="entry name" value="G_TR_CS"/>
</dbReference>
<protein>
    <recommendedName>
        <fullName evidence="1">sulfate adenylyltransferase</fullName>
        <ecNumber evidence="1">2.7.7.4</ecNumber>
    </recommendedName>
</protein>
<dbReference type="PRINTS" id="PR00315">
    <property type="entry name" value="ELONGATNFCT"/>
</dbReference>
<keyword evidence="5" id="KW-0067">ATP-binding</keyword>
<sequence length="473" mass="50143">MAALDTATATDIHERLDPVTETSTIDPGSLFRFATAGSVDDGKSTLVGRLLHDAKAILADQLEAVARTSAERGFGGGSGQIDLALLTDGLRAEREQGITIDVAYRYFATDRRSFVLADCPGHVQYTKNTVTGASTADAVVLLVDARHGVVEQTRRHLAVTALLRVPHVIVAVNKIDLVDYSRERYDEIVEEISAVAGTLGVERLKVVPVSALEGDNVVNVSERTPWYTGPDYDGRPLLRILEELPTLDESGSGEARAFRFPVQWVIRPQGGVAQGVDPESTRDYRGYAGQIASGTVAVGDEVVVLPSGRTTTVTGIDVAGTASEPGGAFPGEQLQQAAAPRSVTLRLADELDVARGELIAGATPAPPEPVQSFTARLAWLGAQPLQPRVRVLLKHGTATVQAMVVSVEGRVDLETMELSPATALELNDLGTVTLRTASPLPLDDYADLRRTGAFLLIDSQSGNTLAAGLVGES</sequence>
<dbReference type="InterPro" id="IPR044139">
    <property type="entry name" value="CysN_NoDQ_III"/>
</dbReference>
<dbReference type="InterPro" id="IPR009001">
    <property type="entry name" value="Transl_elong_EF1A/Init_IF2_C"/>
</dbReference>
<dbReference type="Proteomes" id="UP000325957">
    <property type="component" value="Unassembled WGS sequence"/>
</dbReference>
<dbReference type="SUPFAM" id="SSF50465">
    <property type="entry name" value="EF-Tu/eEF-1alpha/eIF2-gamma C-terminal domain"/>
    <property type="match status" value="1"/>
</dbReference>
<dbReference type="InterPro" id="IPR050100">
    <property type="entry name" value="TRAFAC_GTPase_members"/>
</dbReference>
<dbReference type="InterPro" id="IPR009000">
    <property type="entry name" value="Transl_B-barrel_sf"/>
</dbReference>
<dbReference type="GO" id="GO:0003924">
    <property type="term" value="F:GTPase activity"/>
    <property type="evidence" value="ECO:0007669"/>
    <property type="project" value="InterPro"/>
</dbReference>
<dbReference type="Gene3D" id="3.40.50.300">
    <property type="entry name" value="P-loop containing nucleotide triphosphate hydrolases"/>
    <property type="match status" value="1"/>
</dbReference>
<dbReference type="Gene3D" id="2.40.30.10">
    <property type="entry name" value="Translation factors"/>
    <property type="match status" value="2"/>
</dbReference>
<dbReference type="AlphaFoldDB" id="A0A5J5KWV7"/>
<dbReference type="InterPro" id="IPR044138">
    <property type="entry name" value="CysN_II"/>
</dbReference>
<proteinExistence type="predicted"/>
<dbReference type="SUPFAM" id="SSF52540">
    <property type="entry name" value="P-loop containing nucleoside triphosphate hydrolases"/>
    <property type="match status" value="1"/>
</dbReference>
<dbReference type="GO" id="GO:0004781">
    <property type="term" value="F:sulfate adenylyltransferase (ATP) activity"/>
    <property type="evidence" value="ECO:0007669"/>
    <property type="project" value="UniProtKB-EC"/>
</dbReference>
<dbReference type="OrthoDB" id="9804504at2"/>
<dbReference type="CDD" id="cd03695">
    <property type="entry name" value="CysN_NodQ_II"/>
    <property type="match status" value="1"/>
</dbReference>
<dbReference type="EC" id="2.7.7.4" evidence="1"/>
<evidence type="ECO:0000256" key="2">
    <source>
        <dbReference type="ARBA" id="ARBA00022679"/>
    </source>
</evidence>
<dbReference type="InterPro" id="IPR054696">
    <property type="entry name" value="GTP-eEF1A_C"/>
</dbReference>
<dbReference type="InterPro" id="IPR011779">
    <property type="entry name" value="SO4_adenylTrfase_lsu"/>
</dbReference>
<keyword evidence="9" id="KW-1185">Reference proteome</keyword>
<dbReference type="Pfam" id="PF00009">
    <property type="entry name" value="GTP_EFTU"/>
    <property type="match status" value="1"/>
</dbReference>
<name>A0A5J5KWV7_9MICC</name>
<dbReference type="GO" id="GO:0005524">
    <property type="term" value="F:ATP binding"/>
    <property type="evidence" value="ECO:0007669"/>
    <property type="project" value="UniProtKB-KW"/>
</dbReference>
<evidence type="ECO:0000256" key="3">
    <source>
        <dbReference type="ARBA" id="ARBA00022695"/>
    </source>
</evidence>
<dbReference type="Pfam" id="PF22594">
    <property type="entry name" value="GTP-eEF1A_C"/>
    <property type="match status" value="1"/>
</dbReference>
<dbReference type="NCBIfam" id="TIGR02034">
    <property type="entry name" value="CysN"/>
    <property type="match status" value="1"/>
</dbReference>
<comment type="caution">
    <text evidence="8">The sequence shown here is derived from an EMBL/GenBank/DDBJ whole genome shotgun (WGS) entry which is preliminary data.</text>
</comment>
<dbReference type="GO" id="GO:0005525">
    <property type="term" value="F:GTP binding"/>
    <property type="evidence" value="ECO:0007669"/>
    <property type="project" value="UniProtKB-KW"/>
</dbReference>
<keyword evidence="6" id="KW-0342">GTP-binding</keyword>
<keyword evidence="4" id="KW-0547">Nucleotide-binding</keyword>
<dbReference type="InterPro" id="IPR000795">
    <property type="entry name" value="T_Tr_GTP-bd_dom"/>
</dbReference>
<gene>
    <name evidence="8" type="ORF">FCK90_09465</name>
</gene>
<evidence type="ECO:0000313" key="8">
    <source>
        <dbReference type="EMBL" id="KAA9393888.1"/>
    </source>
</evidence>
<dbReference type="SUPFAM" id="SSF50447">
    <property type="entry name" value="Translation proteins"/>
    <property type="match status" value="1"/>
</dbReference>
<dbReference type="CDD" id="cd04166">
    <property type="entry name" value="CysN_ATPS"/>
    <property type="match status" value="1"/>
</dbReference>
<evidence type="ECO:0000256" key="4">
    <source>
        <dbReference type="ARBA" id="ARBA00022741"/>
    </source>
</evidence>
<keyword evidence="2 8" id="KW-0808">Transferase</keyword>
<evidence type="ECO:0000313" key="9">
    <source>
        <dbReference type="Proteomes" id="UP000325957"/>
    </source>
</evidence>